<dbReference type="SUPFAM" id="SSF51735">
    <property type="entry name" value="NAD(P)-binding Rossmann-fold domains"/>
    <property type="match status" value="1"/>
</dbReference>
<dbReference type="InterPro" id="IPR051207">
    <property type="entry name" value="ComplexI_NDUFA9_subunit"/>
</dbReference>
<gene>
    <name evidence="2" type="ORF">C725_2741</name>
</gene>
<dbReference type="AlphaFoldDB" id="M2S919"/>
<dbReference type="EMBL" id="AMRV01000013">
    <property type="protein sequence ID" value="EMD81845.1"/>
    <property type="molecule type" value="Genomic_DNA"/>
</dbReference>
<dbReference type="PANTHER" id="PTHR12126:SF11">
    <property type="entry name" value="NADH DEHYDROGENASE [UBIQUINONE] 1 ALPHA SUBCOMPLEX SUBUNIT 9, MITOCHONDRIAL"/>
    <property type="match status" value="1"/>
</dbReference>
<dbReference type="Gene3D" id="3.40.50.720">
    <property type="entry name" value="NAD(P)-binding Rossmann-like Domain"/>
    <property type="match status" value="1"/>
</dbReference>
<evidence type="ECO:0000259" key="1">
    <source>
        <dbReference type="Pfam" id="PF01370"/>
    </source>
</evidence>
<dbReference type="InterPro" id="IPR036291">
    <property type="entry name" value="NAD(P)-bd_dom_sf"/>
</dbReference>
<feature type="domain" description="NAD-dependent epimerase/dehydratase" evidence="1">
    <location>
        <begin position="5"/>
        <end position="213"/>
    </location>
</feature>
<dbReference type="OrthoDB" id="9776313at2"/>
<dbReference type="InterPro" id="IPR001509">
    <property type="entry name" value="Epimerase_deHydtase"/>
</dbReference>
<organism evidence="2 3">
    <name type="scientific">Pacificimonas flava</name>
    <dbReference type="NCBI Taxonomy" id="1234595"/>
    <lineage>
        <taxon>Bacteria</taxon>
        <taxon>Pseudomonadati</taxon>
        <taxon>Pseudomonadota</taxon>
        <taxon>Alphaproteobacteria</taxon>
        <taxon>Sphingomonadales</taxon>
        <taxon>Sphingosinicellaceae</taxon>
        <taxon>Pacificimonas</taxon>
    </lineage>
</organism>
<evidence type="ECO:0000313" key="3">
    <source>
        <dbReference type="Proteomes" id="UP000011717"/>
    </source>
</evidence>
<evidence type="ECO:0000313" key="2">
    <source>
        <dbReference type="EMBL" id="EMD81845.1"/>
    </source>
</evidence>
<dbReference type="Pfam" id="PF01370">
    <property type="entry name" value="Epimerase"/>
    <property type="match status" value="1"/>
</dbReference>
<dbReference type="RefSeq" id="WP_008603705.1">
    <property type="nucleotide sequence ID" value="NZ_AMRV01000013.1"/>
</dbReference>
<accession>M2S919</accession>
<dbReference type="GO" id="GO:0044877">
    <property type="term" value="F:protein-containing complex binding"/>
    <property type="evidence" value="ECO:0007669"/>
    <property type="project" value="TreeGrafter"/>
</dbReference>
<dbReference type="Proteomes" id="UP000011717">
    <property type="component" value="Unassembled WGS sequence"/>
</dbReference>
<dbReference type="PATRIC" id="fig|1234595.3.peg.2744"/>
<dbReference type="PANTHER" id="PTHR12126">
    <property type="entry name" value="NADH-UBIQUINONE OXIDOREDUCTASE 39 KDA SUBUNIT-RELATED"/>
    <property type="match status" value="1"/>
</dbReference>
<comment type="caution">
    <text evidence="2">The sequence shown here is derived from an EMBL/GenBank/DDBJ whole genome shotgun (WGS) entry which is preliminary data.</text>
</comment>
<protein>
    <submittedName>
        <fullName evidence="2">NAD-dependent epimerase/dehydratase</fullName>
    </submittedName>
</protein>
<keyword evidence="3" id="KW-1185">Reference proteome</keyword>
<proteinExistence type="predicted"/>
<reference evidence="2 3" key="1">
    <citation type="journal article" date="2013" name="Genome Announc.">
        <title>Draft Genome Sequence of Strain JLT2015T, Belonging to the Family Sphingomonadaceae of the Alphaproteobacteria.</title>
        <authorList>
            <person name="Tang K."/>
            <person name="Liu K."/>
            <person name="Li S."/>
            <person name="Jiao N."/>
        </authorList>
    </citation>
    <scope>NUCLEOTIDE SEQUENCE [LARGE SCALE GENOMIC DNA]</scope>
    <source>
        <strain evidence="2 3">JLT2015</strain>
    </source>
</reference>
<sequence length="311" mass="32804">MSKLVTVFGAAGFIGRYVVQELARRGARIRAVTRDPHSAQSLKPLAALGQMAIVRGSVTEEASVAAACEGADTVINLVGILSEGEQTFGAVHVAGARNVAKAANAAGASALVHISAIGADPEAEPAYARTKGAGEGAVRDAFPGAIILQPSIVFGPEDEFLNRFASLIRMAPIMPVVAGNAVFQPIYVVDLAEAIAEAALRPEEHVGKSYELGGPETVTMRELFAWIARTIGKTESFVDVPDGVSGRLAAMFGWLPGAPLTHDQWLMLQRPNVVSGENGCAALEVDPTPLEAVAPNWMVRFRRQGRFTKLP</sequence>
<dbReference type="FunFam" id="3.40.50.720:FF:000702">
    <property type="entry name" value="NADH dehydrogenase (Ubiquinone)"/>
    <property type="match status" value="1"/>
</dbReference>
<dbReference type="CDD" id="cd05271">
    <property type="entry name" value="NDUFA9_like_SDR_a"/>
    <property type="match status" value="1"/>
</dbReference>
<name>M2S919_9SPHN</name>